<evidence type="ECO:0000313" key="3">
    <source>
        <dbReference type="EMBL" id="RWA07193.1"/>
    </source>
</evidence>
<dbReference type="AlphaFoldDB" id="A0A439CYB4"/>
<feature type="region of interest" description="Disordered" evidence="1">
    <location>
        <begin position="267"/>
        <end position="307"/>
    </location>
</feature>
<comment type="caution">
    <text evidence="3">The sequence shown here is derived from an EMBL/GenBank/DDBJ whole genome shotgun (WGS) entry which is preliminary data.</text>
</comment>
<feature type="compositionally biased region" description="Acidic residues" evidence="1">
    <location>
        <begin position="285"/>
        <end position="306"/>
    </location>
</feature>
<dbReference type="EMBL" id="RYZI01000275">
    <property type="protein sequence ID" value="RWA07193.1"/>
    <property type="molecule type" value="Genomic_DNA"/>
</dbReference>
<feature type="domain" description="DUF7587" evidence="2">
    <location>
        <begin position="51"/>
        <end position="188"/>
    </location>
</feature>
<evidence type="ECO:0000259" key="2">
    <source>
        <dbReference type="Pfam" id="PF24494"/>
    </source>
</evidence>
<dbReference type="InterPro" id="IPR056009">
    <property type="entry name" value="DUF7587"/>
</dbReference>
<name>A0A439CYB4_9PEZI</name>
<proteinExistence type="predicted"/>
<organism evidence="3 4">
    <name type="scientific">Xylaria grammica</name>
    <dbReference type="NCBI Taxonomy" id="363999"/>
    <lineage>
        <taxon>Eukaryota</taxon>
        <taxon>Fungi</taxon>
        <taxon>Dikarya</taxon>
        <taxon>Ascomycota</taxon>
        <taxon>Pezizomycotina</taxon>
        <taxon>Sordariomycetes</taxon>
        <taxon>Xylariomycetidae</taxon>
        <taxon>Xylariales</taxon>
        <taxon>Xylariaceae</taxon>
        <taxon>Xylaria</taxon>
    </lineage>
</organism>
<gene>
    <name evidence="3" type="ORF">EKO27_g7917</name>
</gene>
<evidence type="ECO:0000256" key="1">
    <source>
        <dbReference type="SAM" id="MobiDB-lite"/>
    </source>
</evidence>
<sequence length="325" mass="37339">MPASCTVTMYPVLDTQTALDRLLSPTRDITLQEEERHPWHAPSFQPLDRPLLRVWDRYTGSNPEDGCMMARSPEKRLCDEESRRTSLQTHSDYKKWNPTPYISFEDSQSRVESLVQRRLARGAQMITAIDPNTRLRNGLPFLRAITEMKYYNIPDPYGKNYEYYQHEYLCLWQVTAAEFVGEWEWTDLRDDGNWYHNIILPAYEKFIETAAAGNTSRASEEAEIGQRNEDSIDDLQSSLAKLSGAPTILHTGLRLHTLTVQATCARASSPNSDVCDEQVDHSSDDEVEDEDESDHEGYEYDENTDEEVMKANAADDIIKIIEGDW</sequence>
<protein>
    <recommendedName>
        <fullName evidence="2">DUF7587 domain-containing protein</fullName>
    </recommendedName>
</protein>
<dbReference type="Pfam" id="PF24494">
    <property type="entry name" value="DUF7587"/>
    <property type="match status" value="1"/>
</dbReference>
<keyword evidence="4" id="KW-1185">Reference proteome</keyword>
<reference evidence="3 4" key="1">
    <citation type="submission" date="2018-12" db="EMBL/GenBank/DDBJ databases">
        <title>Draft genome sequence of Xylaria grammica IHI A82.</title>
        <authorList>
            <person name="Buettner E."/>
            <person name="Kellner H."/>
        </authorList>
    </citation>
    <scope>NUCLEOTIDE SEQUENCE [LARGE SCALE GENOMIC DNA]</scope>
    <source>
        <strain evidence="3 4">IHI A82</strain>
    </source>
</reference>
<evidence type="ECO:0000313" key="4">
    <source>
        <dbReference type="Proteomes" id="UP000286045"/>
    </source>
</evidence>
<accession>A0A439CYB4</accession>
<dbReference type="Proteomes" id="UP000286045">
    <property type="component" value="Unassembled WGS sequence"/>
</dbReference>